<dbReference type="KEGG" id="hdt:HYPDE_38258"/>
<keyword evidence="3" id="KW-1185">Reference proteome</keyword>
<feature type="region of interest" description="Disordered" evidence="1">
    <location>
        <begin position="42"/>
        <end position="69"/>
    </location>
</feature>
<name>N0B8F7_9HYPH</name>
<dbReference type="Proteomes" id="UP000005952">
    <property type="component" value="Chromosome"/>
</dbReference>
<dbReference type="AlphaFoldDB" id="N0B8F7"/>
<organism evidence="2 3">
    <name type="scientific">Hyphomicrobium denitrificans 1NES1</name>
    <dbReference type="NCBI Taxonomy" id="670307"/>
    <lineage>
        <taxon>Bacteria</taxon>
        <taxon>Pseudomonadati</taxon>
        <taxon>Pseudomonadota</taxon>
        <taxon>Alphaproteobacteria</taxon>
        <taxon>Hyphomicrobiales</taxon>
        <taxon>Hyphomicrobiaceae</taxon>
        <taxon>Hyphomicrobium</taxon>
    </lineage>
</organism>
<sequence>MEVSGATIIRARNQLAARTRRPLMSKKPTLIIIHVKRTGGANRGGTVGAGRAQAPGCKREEPSMSLGGTSELNQYTDLLCRCCEPDAAIWNRVSTSDA</sequence>
<evidence type="ECO:0000313" key="2">
    <source>
        <dbReference type="EMBL" id="AGK59323.1"/>
    </source>
</evidence>
<evidence type="ECO:0000256" key="1">
    <source>
        <dbReference type="SAM" id="MobiDB-lite"/>
    </source>
</evidence>
<dbReference type="HOGENOM" id="CLU_2329943_0_0_5"/>
<dbReference type="STRING" id="670307.HYPDE_38258"/>
<reference evidence="2 3" key="1">
    <citation type="journal article" date="2013" name="Genome Announc.">
        <title>Genome sequences for three denitrifying bacterial strains isolated from a uranium- and nitrate-contaminated subsurface environment.</title>
        <authorList>
            <person name="Venkatramanan R."/>
            <person name="Prakash O."/>
            <person name="Woyke T."/>
            <person name="Chain P."/>
            <person name="Goodwin L.A."/>
            <person name="Watson D."/>
            <person name="Brooks S."/>
            <person name="Kostka J.E."/>
            <person name="Green S.J."/>
        </authorList>
    </citation>
    <scope>NUCLEOTIDE SEQUENCE [LARGE SCALE GENOMIC DNA]</scope>
    <source>
        <strain evidence="2 3">1NES1</strain>
    </source>
</reference>
<proteinExistence type="predicted"/>
<protein>
    <submittedName>
        <fullName evidence="2">Uncharacterized protein</fullName>
    </submittedName>
</protein>
<evidence type="ECO:0000313" key="3">
    <source>
        <dbReference type="Proteomes" id="UP000005952"/>
    </source>
</evidence>
<accession>N0B8F7</accession>
<dbReference type="EMBL" id="CP005587">
    <property type="protein sequence ID" value="AGK59323.1"/>
    <property type="molecule type" value="Genomic_DNA"/>
</dbReference>
<gene>
    <name evidence="2" type="ORF">HYPDE_38258</name>
</gene>